<dbReference type="Proteomes" id="UP001139104">
    <property type="component" value="Unassembled WGS sequence"/>
</dbReference>
<feature type="transmembrane region" description="Helical" evidence="1">
    <location>
        <begin position="123"/>
        <end position="148"/>
    </location>
</feature>
<evidence type="ECO:0000313" key="3">
    <source>
        <dbReference type="Proteomes" id="UP001139104"/>
    </source>
</evidence>
<dbReference type="Pfam" id="PF09955">
    <property type="entry name" value="DUF2189"/>
    <property type="match status" value="1"/>
</dbReference>
<feature type="transmembrane region" description="Helical" evidence="1">
    <location>
        <begin position="169"/>
        <end position="195"/>
    </location>
</feature>
<evidence type="ECO:0000313" key="2">
    <source>
        <dbReference type="EMBL" id="MCI4683219.1"/>
    </source>
</evidence>
<feature type="transmembrane region" description="Helical" evidence="1">
    <location>
        <begin position="223"/>
        <end position="252"/>
    </location>
</feature>
<feature type="transmembrane region" description="Helical" evidence="1">
    <location>
        <begin position="73"/>
        <end position="94"/>
    </location>
</feature>
<dbReference type="EMBL" id="JAIVFP010000001">
    <property type="protein sequence ID" value="MCI4683219.1"/>
    <property type="molecule type" value="Genomic_DNA"/>
</dbReference>
<sequence length="272" mass="29831">MQHSVKPADAGAQPRARRAVVIRKLQKDDIYHALVAGLNDFRTAPRYGLVVGGLHTLFGWVAIYFAEFSGLRYFAYPLLTGVALVSPFSAAVLYEVSRRLETGAPLSWGAVLRSVRMSGGRDLGWMCLVSLFGFIIWIDYSFVLYLMFYGLDMPDPAQFIHHALTTPKGIVFVLVGNLFGGMIAFAVFAVTVVSYPLLLDRDVDFVTAMISSVKAVLTNPWPLLAWALVIALFLAFGLLSALLGLTLVLPLLGHASWHVYRKLVEPESPAAA</sequence>
<gene>
    <name evidence="2" type="ORF">K2U94_10635</name>
</gene>
<proteinExistence type="predicted"/>
<keyword evidence="1" id="KW-1133">Transmembrane helix</keyword>
<comment type="caution">
    <text evidence="2">The sequence shown here is derived from an EMBL/GenBank/DDBJ whole genome shotgun (WGS) entry which is preliminary data.</text>
</comment>
<protein>
    <submittedName>
        <fullName evidence="2">DUF2189 domain-containing protein</fullName>
    </submittedName>
</protein>
<keyword evidence="1" id="KW-0472">Membrane</keyword>
<feature type="transmembrane region" description="Helical" evidence="1">
    <location>
        <begin position="47"/>
        <end position="66"/>
    </location>
</feature>
<dbReference type="InterPro" id="IPR018692">
    <property type="entry name" value="DUF2189"/>
</dbReference>
<accession>A0ABS9Z6C1</accession>
<reference evidence="2" key="1">
    <citation type="journal article" date="2022" name="ISME J.">
        <title>Identification of active gaseous-alkane degraders at natural gas seeps.</title>
        <authorList>
            <person name="Farhan Ul Haque M."/>
            <person name="Hernandez M."/>
            <person name="Crombie A.T."/>
            <person name="Murrell J.C."/>
        </authorList>
    </citation>
    <scope>NUCLEOTIDE SEQUENCE</scope>
    <source>
        <strain evidence="2">PC2</strain>
    </source>
</reference>
<name>A0ABS9Z6C1_9HYPH</name>
<organism evidence="2 3">
    <name type="scientific">Candidatus Rhodoblastus alkanivorans</name>
    <dbReference type="NCBI Taxonomy" id="2954117"/>
    <lineage>
        <taxon>Bacteria</taxon>
        <taxon>Pseudomonadati</taxon>
        <taxon>Pseudomonadota</taxon>
        <taxon>Alphaproteobacteria</taxon>
        <taxon>Hyphomicrobiales</taxon>
        <taxon>Rhodoblastaceae</taxon>
        <taxon>Rhodoblastus</taxon>
    </lineage>
</organism>
<dbReference type="RefSeq" id="WP_243067181.1">
    <property type="nucleotide sequence ID" value="NZ_JAIVFK010000048.1"/>
</dbReference>
<keyword evidence="3" id="KW-1185">Reference proteome</keyword>
<keyword evidence="1" id="KW-0812">Transmembrane</keyword>
<evidence type="ECO:0000256" key="1">
    <source>
        <dbReference type="SAM" id="Phobius"/>
    </source>
</evidence>